<dbReference type="OrthoDB" id="9797252at2"/>
<evidence type="ECO:0000256" key="3">
    <source>
        <dbReference type="ARBA" id="ARBA00022679"/>
    </source>
</evidence>
<comment type="similarity">
    <text evidence="1">Belongs to the methyltransferase superfamily.</text>
</comment>
<dbReference type="GO" id="GO:0008757">
    <property type="term" value="F:S-adenosylmethionine-dependent methyltransferase activity"/>
    <property type="evidence" value="ECO:0007669"/>
    <property type="project" value="InterPro"/>
</dbReference>
<evidence type="ECO:0000259" key="4">
    <source>
        <dbReference type="Pfam" id="PF08241"/>
    </source>
</evidence>
<dbReference type="EMBL" id="FPAG01000008">
    <property type="protein sequence ID" value="SFT07153.1"/>
    <property type="molecule type" value="Genomic_DNA"/>
</dbReference>
<protein>
    <submittedName>
        <fullName evidence="5">Methyltransferase domain-containing protein</fullName>
    </submittedName>
</protein>
<reference evidence="5 6" key="1">
    <citation type="submission" date="2016-10" db="EMBL/GenBank/DDBJ databases">
        <authorList>
            <person name="de Groot N.N."/>
        </authorList>
    </citation>
    <scope>NUCLEOTIDE SEQUENCE [LARGE SCALE GENOMIC DNA]</scope>
    <source>
        <strain evidence="5 6">CGMCC 1.6114</strain>
    </source>
</reference>
<sequence length="249" mass="29665">MYLYEMNSQIFSKQSDLYAKYRPRYPDTLYEFLMRYVSDNMRACDCGTGTGIFAEKLTEYFQRVYAIDVSVKQLSNAVQRDNLCYSLSPAETIPFNDAFFDLVTVAQALHWFDTELFFKEVKRVLRPNGLIAVIWYGRVKVEDNEARKQIDRFYELMFSNFFSSNRKLLDHGYRDIDFPFNEIVCPEFKSVYTWSLDDLRGYFYSWSAVQRYIDNCHKDPTEEIIASLASFWQKKEKVSFPMYMRLGRL</sequence>
<feature type="domain" description="Methyltransferase type 11" evidence="4">
    <location>
        <begin position="45"/>
        <end position="132"/>
    </location>
</feature>
<evidence type="ECO:0000313" key="5">
    <source>
        <dbReference type="EMBL" id="SFT07153.1"/>
    </source>
</evidence>
<organism evidence="5 6">
    <name type="scientific">Zhouia amylolytica</name>
    <dbReference type="NCBI Taxonomy" id="376730"/>
    <lineage>
        <taxon>Bacteria</taxon>
        <taxon>Pseudomonadati</taxon>
        <taxon>Bacteroidota</taxon>
        <taxon>Flavobacteriia</taxon>
        <taxon>Flavobacteriales</taxon>
        <taxon>Flavobacteriaceae</taxon>
        <taxon>Zhouia</taxon>
    </lineage>
</organism>
<dbReference type="SUPFAM" id="SSF53335">
    <property type="entry name" value="S-adenosyl-L-methionine-dependent methyltransferases"/>
    <property type="match status" value="1"/>
</dbReference>
<evidence type="ECO:0000256" key="2">
    <source>
        <dbReference type="ARBA" id="ARBA00022603"/>
    </source>
</evidence>
<proteinExistence type="inferred from homology"/>
<dbReference type="CDD" id="cd02440">
    <property type="entry name" value="AdoMet_MTases"/>
    <property type="match status" value="1"/>
</dbReference>
<dbReference type="InterPro" id="IPR029063">
    <property type="entry name" value="SAM-dependent_MTases_sf"/>
</dbReference>
<gene>
    <name evidence="5" type="ORF">SAMN04487906_2767</name>
</gene>
<dbReference type="GO" id="GO:0032259">
    <property type="term" value="P:methylation"/>
    <property type="evidence" value="ECO:0007669"/>
    <property type="project" value="UniProtKB-KW"/>
</dbReference>
<dbReference type="InterPro" id="IPR013216">
    <property type="entry name" value="Methyltransf_11"/>
</dbReference>
<keyword evidence="3 5" id="KW-0808">Transferase</keyword>
<accession>A0A1I6V0G2</accession>
<dbReference type="AlphaFoldDB" id="A0A1I6V0G2"/>
<dbReference type="InterPro" id="IPR051052">
    <property type="entry name" value="Diverse_substrate_MTase"/>
</dbReference>
<name>A0A1I6V0G2_9FLAO</name>
<keyword evidence="2 5" id="KW-0489">Methyltransferase</keyword>
<dbReference type="Gene3D" id="3.40.50.150">
    <property type="entry name" value="Vaccinia Virus protein VP39"/>
    <property type="match status" value="1"/>
</dbReference>
<dbReference type="Pfam" id="PF08241">
    <property type="entry name" value="Methyltransf_11"/>
    <property type="match status" value="1"/>
</dbReference>
<dbReference type="PANTHER" id="PTHR44942">
    <property type="entry name" value="METHYLTRANSF_11 DOMAIN-CONTAINING PROTEIN"/>
    <property type="match status" value="1"/>
</dbReference>
<dbReference type="Proteomes" id="UP000183209">
    <property type="component" value="Unassembled WGS sequence"/>
</dbReference>
<evidence type="ECO:0000256" key="1">
    <source>
        <dbReference type="ARBA" id="ARBA00008361"/>
    </source>
</evidence>
<evidence type="ECO:0000313" key="6">
    <source>
        <dbReference type="Proteomes" id="UP000183209"/>
    </source>
</evidence>
<dbReference type="PANTHER" id="PTHR44942:SF4">
    <property type="entry name" value="METHYLTRANSFERASE TYPE 11 DOMAIN-CONTAINING PROTEIN"/>
    <property type="match status" value="1"/>
</dbReference>